<dbReference type="GO" id="GO:0018189">
    <property type="term" value="P:pyrroloquinoline quinone biosynthetic process"/>
    <property type="evidence" value="ECO:0007669"/>
    <property type="project" value="UniProtKB-UniRule"/>
</dbReference>
<dbReference type="HAMAP" id="MF_00653">
    <property type="entry name" value="PQQ_syn_PqqB"/>
    <property type="match status" value="1"/>
</dbReference>
<dbReference type="RefSeq" id="WP_200317935.1">
    <property type="nucleotide sequence ID" value="NZ_JAENJH010000002.1"/>
</dbReference>
<keyword evidence="5 6" id="KW-0884">PQQ biosynthesis</keyword>
<gene>
    <name evidence="6 8" type="primary">pqqB</name>
    <name evidence="8" type="ORF">JHE00_12125</name>
</gene>
<evidence type="ECO:0000313" key="8">
    <source>
        <dbReference type="EMBL" id="MBK1785073.1"/>
    </source>
</evidence>
<keyword evidence="9" id="KW-1185">Reference proteome</keyword>
<evidence type="ECO:0000256" key="1">
    <source>
        <dbReference type="ARBA" id="ARBA00004886"/>
    </source>
</evidence>
<protein>
    <recommendedName>
        <fullName evidence="3 6">Coenzyme PQQ synthesis protein B</fullName>
    </recommendedName>
    <alternativeName>
        <fullName evidence="6">Pyrroloquinoline quinone biosynthesis protein B</fullName>
    </alternativeName>
</protein>
<comment type="pathway">
    <text evidence="1 6">Cofactor biosynthesis; pyrroloquinoline quinone biosynthesis.</text>
</comment>
<dbReference type="AlphaFoldDB" id="A0A934QRY2"/>
<evidence type="ECO:0000313" key="9">
    <source>
        <dbReference type="Proteomes" id="UP000635245"/>
    </source>
</evidence>
<dbReference type="EMBL" id="JAENJH010000002">
    <property type="protein sequence ID" value="MBK1785073.1"/>
    <property type="molecule type" value="Genomic_DNA"/>
</dbReference>
<evidence type="ECO:0000256" key="4">
    <source>
        <dbReference type="ARBA" id="ARBA00022448"/>
    </source>
</evidence>
<proteinExistence type="inferred from homology"/>
<evidence type="ECO:0000256" key="6">
    <source>
        <dbReference type="HAMAP-Rule" id="MF_00653"/>
    </source>
</evidence>
<reference evidence="8" key="1">
    <citation type="submission" date="2020-12" db="EMBL/GenBank/DDBJ databases">
        <title>Prauserella sp. ASG 168, a novel actinomycete isolated from cave rock.</title>
        <authorList>
            <person name="Suriyachadkun C."/>
        </authorList>
    </citation>
    <scope>NUCLEOTIDE SEQUENCE</scope>
    <source>
        <strain evidence="8">ASG 168</strain>
    </source>
</reference>
<dbReference type="InterPro" id="IPR011842">
    <property type="entry name" value="PQQ_synth_PqqB"/>
</dbReference>
<dbReference type="InterPro" id="IPR001279">
    <property type="entry name" value="Metallo-B-lactamas"/>
</dbReference>
<dbReference type="Proteomes" id="UP000635245">
    <property type="component" value="Unassembled WGS sequence"/>
</dbReference>
<sequence length="293" mass="30780">MRVIVLGTAAGGGVPQWNCACPTCEAVRAGAAPARSQDCLAISADGRNFHLLNASPDIRTQLTSCAALAPGPGARQTPLRGVLLTDGELDHTLGLFQLKEAAGLRVWAPDAVANTVPAREIAGRYHGWQWPELESEFEFDGLRVTVFPVSDKQPKYAAESTLPGPWVVAYRIEDPATGGSLVYAPCVAQWPAGFEDFCAGASCALLDGSFYAPDEMADATGGGVGSGAQLAMGHLPMAGEHGSLARIRRSPGTRWLYTHLNNTNPVLDPVSPEHAELVAAGAELPVDGMELVL</sequence>
<dbReference type="SUPFAM" id="SSF56281">
    <property type="entry name" value="Metallo-hydrolase/oxidoreductase"/>
    <property type="match status" value="1"/>
</dbReference>
<dbReference type="InterPro" id="IPR036866">
    <property type="entry name" value="RibonucZ/Hydroxyglut_hydro"/>
</dbReference>
<feature type="domain" description="Metallo-beta-lactamase" evidence="7">
    <location>
        <begin position="51"/>
        <end position="259"/>
    </location>
</feature>
<evidence type="ECO:0000256" key="2">
    <source>
        <dbReference type="ARBA" id="ARBA00008481"/>
    </source>
</evidence>
<comment type="similarity">
    <text evidence="2 6">Belongs to the PqqB family.</text>
</comment>
<evidence type="ECO:0000256" key="5">
    <source>
        <dbReference type="ARBA" id="ARBA00022905"/>
    </source>
</evidence>
<dbReference type="Pfam" id="PF12706">
    <property type="entry name" value="Lactamase_B_2"/>
    <property type="match status" value="1"/>
</dbReference>
<keyword evidence="4 6" id="KW-0813">Transport</keyword>
<evidence type="ECO:0000259" key="7">
    <source>
        <dbReference type="Pfam" id="PF12706"/>
    </source>
</evidence>
<name>A0A934QRY2_9PSEU</name>
<dbReference type="NCBIfam" id="TIGR02108">
    <property type="entry name" value="PQQ_syn_pqqB"/>
    <property type="match status" value="1"/>
</dbReference>
<dbReference type="Gene3D" id="3.60.15.10">
    <property type="entry name" value="Ribonuclease Z/Hydroxyacylglutathione hydrolase-like"/>
    <property type="match status" value="1"/>
</dbReference>
<organism evidence="8 9">
    <name type="scientific">Prauserella cavernicola</name>
    <dbReference type="NCBI Taxonomy" id="2800127"/>
    <lineage>
        <taxon>Bacteria</taxon>
        <taxon>Bacillati</taxon>
        <taxon>Actinomycetota</taxon>
        <taxon>Actinomycetes</taxon>
        <taxon>Pseudonocardiales</taxon>
        <taxon>Pseudonocardiaceae</taxon>
        <taxon>Prauserella</taxon>
    </lineage>
</organism>
<evidence type="ECO:0000256" key="3">
    <source>
        <dbReference type="ARBA" id="ARBA00015084"/>
    </source>
</evidence>
<comment type="caution">
    <text evidence="8">The sequence shown here is derived from an EMBL/GenBank/DDBJ whole genome shotgun (WGS) entry which is preliminary data.</text>
</comment>
<comment type="function">
    <text evidence="6">May be involved in the transport of PQQ or its precursor to the periplasm.</text>
</comment>
<accession>A0A934QRY2</accession>